<evidence type="ECO:0000313" key="2">
    <source>
        <dbReference type="Proteomes" id="UP000828390"/>
    </source>
</evidence>
<dbReference type="AlphaFoldDB" id="A0A9D4GTW0"/>
<organism evidence="1 2">
    <name type="scientific">Dreissena polymorpha</name>
    <name type="common">Zebra mussel</name>
    <name type="synonym">Mytilus polymorpha</name>
    <dbReference type="NCBI Taxonomy" id="45954"/>
    <lineage>
        <taxon>Eukaryota</taxon>
        <taxon>Metazoa</taxon>
        <taxon>Spiralia</taxon>
        <taxon>Lophotrochozoa</taxon>
        <taxon>Mollusca</taxon>
        <taxon>Bivalvia</taxon>
        <taxon>Autobranchia</taxon>
        <taxon>Heteroconchia</taxon>
        <taxon>Euheterodonta</taxon>
        <taxon>Imparidentia</taxon>
        <taxon>Neoheterodontei</taxon>
        <taxon>Myida</taxon>
        <taxon>Dreissenoidea</taxon>
        <taxon>Dreissenidae</taxon>
        <taxon>Dreissena</taxon>
    </lineage>
</organism>
<reference evidence="1" key="2">
    <citation type="submission" date="2020-11" db="EMBL/GenBank/DDBJ databases">
        <authorList>
            <person name="McCartney M.A."/>
            <person name="Auch B."/>
            <person name="Kono T."/>
            <person name="Mallez S."/>
            <person name="Becker A."/>
            <person name="Gohl D.M."/>
            <person name="Silverstein K.A.T."/>
            <person name="Koren S."/>
            <person name="Bechman K.B."/>
            <person name="Herman A."/>
            <person name="Abrahante J.E."/>
            <person name="Garbe J."/>
        </authorList>
    </citation>
    <scope>NUCLEOTIDE SEQUENCE</scope>
    <source>
        <strain evidence="1">Duluth1</strain>
        <tissue evidence="1">Whole animal</tissue>
    </source>
</reference>
<comment type="caution">
    <text evidence="1">The sequence shown here is derived from an EMBL/GenBank/DDBJ whole genome shotgun (WGS) entry which is preliminary data.</text>
</comment>
<proteinExistence type="predicted"/>
<protein>
    <submittedName>
        <fullName evidence="1">Uncharacterized protein</fullName>
    </submittedName>
</protein>
<name>A0A9D4GTW0_DREPO</name>
<sequence>MSKLWRIFGTFKYTLNFDFTRVHQTKDVQDNFAHVRYCCDVRRHAGGSLDGPGVLPLSLQHVQCRKAGDERARRGATSVVLPTVEPSVVTYSASSIRLQTTICNAPQIFLTL</sequence>
<evidence type="ECO:0000313" key="1">
    <source>
        <dbReference type="EMBL" id="KAH3819857.1"/>
    </source>
</evidence>
<dbReference type="EMBL" id="JAIWYP010000005">
    <property type="protein sequence ID" value="KAH3819857.1"/>
    <property type="molecule type" value="Genomic_DNA"/>
</dbReference>
<gene>
    <name evidence="1" type="ORF">DPMN_121599</name>
</gene>
<accession>A0A9D4GTW0</accession>
<reference evidence="1" key="1">
    <citation type="journal article" date="2019" name="bioRxiv">
        <title>The Genome of the Zebra Mussel, Dreissena polymorpha: A Resource for Invasive Species Research.</title>
        <authorList>
            <person name="McCartney M.A."/>
            <person name="Auch B."/>
            <person name="Kono T."/>
            <person name="Mallez S."/>
            <person name="Zhang Y."/>
            <person name="Obille A."/>
            <person name="Becker A."/>
            <person name="Abrahante J.E."/>
            <person name="Garbe J."/>
            <person name="Badalamenti J.P."/>
            <person name="Herman A."/>
            <person name="Mangelson H."/>
            <person name="Liachko I."/>
            <person name="Sullivan S."/>
            <person name="Sone E.D."/>
            <person name="Koren S."/>
            <person name="Silverstein K.A.T."/>
            <person name="Beckman K.B."/>
            <person name="Gohl D.M."/>
        </authorList>
    </citation>
    <scope>NUCLEOTIDE SEQUENCE</scope>
    <source>
        <strain evidence="1">Duluth1</strain>
        <tissue evidence="1">Whole animal</tissue>
    </source>
</reference>
<dbReference type="Proteomes" id="UP000828390">
    <property type="component" value="Unassembled WGS sequence"/>
</dbReference>
<keyword evidence="2" id="KW-1185">Reference proteome</keyword>